<protein>
    <submittedName>
        <fullName evidence="3">Uncharacterized protein</fullName>
    </submittedName>
</protein>
<dbReference type="STRING" id="1664694.A0A0N1HDV1"/>
<keyword evidence="4" id="KW-1185">Reference proteome</keyword>
<dbReference type="EMBL" id="LFJN01000006">
    <property type="protein sequence ID" value="KPI42953.1"/>
    <property type="molecule type" value="Genomic_DNA"/>
</dbReference>
<reference evidence="3 4" key="1">
    <citation type="submission" date="2015-06" db="EMBL/GenBank/DDBJ databases">
        <title>Draft genome of the ant-associated black yeast Phialophora attae CBS 131958.</title>
        <authorList>
            <person name="Moreno L.F."/>
            <person name="Stielow B.J."/>
            <person name="de Hoog S."/>
            <person name="Vicente V.A."/>
            <person name="Weiss V.A."/>
            <person name="de Vries M."/>
            <person name="Cruz L.M."/>
            <person name="Souza E.M."/>
        </authorList>
    </citation>
    <scope>NUCLEOTIDE SEQUENCE [LARGE SCALE GENOMIC DNA]</scope>
    <source>
        <strain evidence="3 4">CBS 131958</strain>
    </source>
</reference>
<evidence type="ECO:0000313" key="4">
    <source>
        <dbReference type="Proteomes" id="UP000038010"/>
    </source>
</evidence>
<organism evidence="3 4">
    <name type="scientific">Cyphellophora attinorum</name>
    <dbReference type="NCBI Taxonomy" id="1664694"/>
    <lineage>
        <taxon>Eukaryota</taxon>
        <taxon>Fungi</taxon>
        <taxon>Dikarya</taxon>
        <taxon>Ascomycota</taxon>
        <taxon>Pezizomycotina</taxon>
        <taxon>Eurotiomycetes</taxon>
        <taxon>Chaetothyriomycetidae</taxon>
        <taxon>Chaetothyriales</taxon>
        <taxon>Cyphellophoraceae</taxon>
        <taxon>Cyphellophora</taxon>
    </lineage>
</organism>
<accession>A0A0N1HDV1</accession>
<evidence type="ECO:0000256" key="1">
    <source>
        <dbReference type="SAM" id="Coils"/>
    </source>
</evidence>
<keyword evidence="1" id="KW-0175">Coiled coil</keyword>
<evidence type="ECO:0000256" key="2">
    <source>
        <dbReference type="SAM" id="MobiDB-lite"/>
    </source>
</evidence>
<dbReference type="Proteomes" id="UP000038010">
    <property type="component" value="Unassembled WGS sequence"/>
</dbReference>
<name>A0A0N1HDV1_9EURO</name>
<dbReference type="VEuPathDB" id="FungiDB:AB675_2164"/>
<sequence length="414" mass="47233">MTQNDQDTTQRSQATENSLVSRITELEEENLSLWTVVGQQATDRDETRAKDTAERDAEIKTLRDVKADLEQKLKTAQQDLASVQELSERRKKEEERLLAQNAQLMRNLEGCTDRIFQMQPPKVATDEEISNAYACLRKSISDWVAGTVEELDDGFLGRSFDVELHRNGLPYLIRCPEGFNWAPLEALLLQCHIFGFIYLALLHPQRIWPGMHPEMEKLLNHIIHGLDKISPRKGLESIQMWQGDLQRALSTLVLTKNQMQARLNEIARQAMQEMASLLAEHSNVAPDWKACEKLINEAGTLALTMRESHIKYDFDFGQYNADRRSGNVMLSNDIGKFEIFDRATGQPIPRRADITSDEDGHVGRRSALVFPGLTRQSRRDEVPLVLQKPVIVVAFDHPVTRITRPKNTESVRLI</sequence>
<dbReference type="GeneID" id="28733993"/>
<feature type="region of interest" description="Disordered" evidence="2">
    <location>
        <begin position="1"/>
        <end position="20"/>
    </location>
</feature>
<proteinExistence type="predicted"/>
<dbReference type="AlphaFoldDB" id="A0A0N1HDV1"/>
<dbReference type="RefSeq" id="XP_018002916.1">
    <property type="nucleotide sequence ID" value="XM_018142113.1"/>
</dbReference>
<evidence type="ECO:0000313" key="3">
    <source>
        <dbReference type="EMBL" id="KPI42953.1"/>
    </source>
</evidence>
<feature type="coiled-coil region" evidence="1">
    <location>
        <begin position="59"/>
        <end position="103"/>
    </location>
</feature>
<gene>
    <name evidence="3" type="ORF">AB675_2164</name>
</gene>
<comment type="caution">
    <text evidence="3">The sequence shown here is derived from an EMBL/GenBank/DDBJ whole genome shotgun (WGS) entry which is preliminary data.</text>
</comment>